<dbReference type="RefSeq" id="XP_028469026.1">
    <property type="nucleotide sequence ID" value="XM_028614862.1"/>
</dbReference>
<feature type="region of interest" description="Disordered" evidence="1">
    <location>
        <begin position="387"/>
        <end position="411"/>
    </location>
</feature>
<protein>
    <recommendedName>
        <fullName evidence="4">Major facilitator superfamily transporter</fullName>
    </recommendedName>
</protein>
<evidence type="ECO:0000313" key="3">
    <source>
        <dbReference type="Proteomes" id="UP000272025"/>
    </source>
</evidence>
<sequence length="830" mass="95530">MSGSGDRRTAHCQCECSQISKTWDRLPFTVYAMGVSKLLHQIWVPSRRSVSPSQSDPFPSSHPIPFLTWSFNSSRCFTGKPFHLRASIALRLRLLLLPYLPHLPSMAIRPVFERLRPQSRGVLAPRPRPKLVLAVGVLLITIYFLGFKSSRDGYHVVPWSRDHKSERPRTEQQLEKEVEKHLREQHEQALRDEFAYEYERAKSLPGNDAIYGNTLATLISKDIRAPEHAADLKEASHRPLGFAMDRPVTYDPYPDYQSSQWKRTHRGTHVPCRGATGDYVEDILVFKGHPHDFPAESFGSFDALNIDGNLCFERETRLGPYGHTTVLKDGHPINWNNVNWGELQDTCVELNSDRYDLEGEANPYLDVYPELAGSARDLRGEKSLRRKSKAKRQHALHPNIASGNRSTIARPHLPPQKRSAILLRSYTGKTYSENDKQNIRALVSELALRSGGEYHVYLLLHVRDSSLDIFGDTDTLQYVLNENVPKEFHDMTILWNDHSVWEIYTKMTDENERSVHSAQWLSVQKFSMDFPEYDFIWNWEMDARFTGHHYDLVEKLDTFAKKQPRRGLWERNERYYIPSFHGDYDHDFRNDVESRTKGHQVWGPPDLPFITPVGPKPPVSHPEEDNYSWGVGEDADLITIGPIFDPVGSNWVIRDHVWGYSDENHGKLDLPRRTTIVTQSRVSKHLLNIMHVENLRGNHIASEMTPQTVALLHGMKTVFAPHPVWFDRPWNGTFLAKWFNPGPRGASGGEGSPMGWGRERRYQGSTWYYRAEAPPRLYNNWIGFYDTGLGGPEWEEMHGRPCLPPMMIHPVKEVKRTEPNFASSFELAYG</sequence>
<evidence type="ECO:0000256" key="1">
    <source>
        <dbReference type="SAM" id="MobiDB-lite"/>
    </source>
</evidence>
<dbReference type="EMBL" id="ML119052">
    <property type="protein sequence ID" value="ROT41220.1"/>
    <property type="molecule type" value="Genomic_DNA"/>
</dbReference>
<name>A0A3N2Q394_SODAK</name>
<proteinExistence type="predicted"/>
<accession>A0A3N2Q394</accession>
<reference evidence="2 3" key="1">
    <citation type="journal article" date="2018" name="Mol. Ecol.">
        <title>The obligate alkalophilic soda-lake fungus Sodiomyces alkalinus has shifted to a protein diet.</title>
        <authorList>
            <person name="Grum-Grzhimaylo A.A."/>
            <person name="Falkoski D.L."/>
            <person name="van den Heuvel J."/>
            <person name="Valero-Jimenez C.A."/>
            <person name="Min B."/>
            <person name="Choi I.G."/>
            <person name="Lipzen A."/>
            <person name="Daum C.G."/>
            <person name="Aanen D.K."/>
            <person name="Tsang A."/>
            <person name="Henrissat B."/>
            <person name="Bilanenko E.N."/>
            <person name="de Vries R.P."/>
            <person name="van Kan J.A.L."/>
            <person name="Grigoriev I.V."/>
            <person name="Debets A.J.M."/>
        </authorList>
    </citation>
    <scope>NUCLEOTIDE SEQUENCE [LARGE SCALE GENOMIC DNA]</scope>
    <source>
        <strain evidence="2 3">F11</strain>
    </source>
</reference>
<evidence type="ECO:0008006" key="4">
    <source>
        <dbReference type="Google" id="ProtNLM"/>
    </source>
</evidence>
<dbReference type="AlphaFoldDB" id="A0A3N2Q394"/>
<organism evidence="2 3">
    <name type="scientific">Sodiomyces alkalinus (strain CBS 110278 / VKM F-3762 / F11)</name>
    <name type="common">Alkaliphilic filamentous fungus</name>
    <dbReference type="NCBI Taxonomy" id="1314773"/>
    <lineage>
        <taxon>Eukaryota</taxon>
        <taxon>Fungi</taxon>
        <taxon>Dikarya</taxon>
        <taxon>Ascomycota</taxon>
        <taxon>Pezizomycotina</taxon>
        <taxon>Sordariomycetes</taxon>
        <taxon>Hypocreomycetidae</taxon>
        <taxon>Glomerellales</taxon>
        <taxon>Plectosphaerellaceae</taxon>
        <taxon>Sodiomyces</taxon>
    </lineage>
</organism>
<gene>
    <name evidence="2" type="ORF">SODALDRAFT_376919</name>
</gene>
<dbReference type="Proteomes" id="UP000272025">
    <property type="component" value="Unassembled WGS sequence"/>
</dbReference>
<dbReference type="InterPro" id="IPR021822">
    <property type="entry name" value="DUF3405"/>
</dbReference>
<dbReference type="Pfam" id="PF11885">
    <property type="entry name" value="DUF3405"/>
    <property type="match status" value="1"/>
</dbReference>
<keyword evidence="3" id="KW-1185">Reference proteome</keyword>
<dbReference type="STRING" id="1314773.A0A3N2Q394"/>
<dbReference type="OrthoDB" id="3353407at2759"/>
<dbReference type="GeneID" id="39583339"/>
<dbReference type="PANTHER" id="PTHR36205">
    <property type="entry name" value="CHROMOSOME 19, WHOLE GENOME SHOTGUN SEQUENCE"/>
    <property type="match status" value="1"/>
</dbReference>
<dbReference type="PANTHER" id="PTHR36205:SF2">
    <property type="entry name" value="MAJOR FACILITATOR SUPERFAMILY TRANSPORTER"/>
    <property type="match status" value="1"/>
</dbReference>
<evidence type="ECO:0000313" key="2">
    <source>
        <dbReference type="EMBL" id="ROT41220.1"/>
    </source>
</evidence>